<name>A0A645F6Y5_9ZZZZ</name>
<reference evidence="5" key="1">
    <citation type="submission" date="2019-08" db="EMBL/GenBank/DDBJ databases">
        <authorList>
            <person name="Kucharzyk K."/>
            <person name="Murdoch R.W."/>
            <person name="Higgins S."/>
            <person name="Loffler F."/>
        </authorList>
    </citation>
    <scope>NUCLEOTIDE SEQUENCE</scope>
</reference>
<keyword evidence="3 5" id="KW-0413">Isomerase</keyword>
<feature type="domain" description="Alanine racemase C-terminal" evidence="4">
    <location>
        <begin position="1"/>
        <end position="60"/>
    </location>
</feature>
<dbReference type="SMART" id="SM01005">
    <property type="entry name" value="Ala_racemase_C"/>
    <property type="match status" value="1"/>
</dbReference>
<dbReference type="InterPro" id="IPR009006">
    <property type="entry name" value="Ala_racemase/Decarboxylase_C"/>
</dbReference>
<keyword evidence="2" id="KW-0663">Pyridoxal phosphate</keyword>
<gene>
    <name evidence="5" type="ORF">SDC9_155525</name>
</gene>
<evidence type="ECO:0000256" key="1">
    <source>
        <dbReference type="ARBA" id="ARBA00001933"/>
    </source>
</evidence>
<organism evidence="5">
    <name type="scientific">bioreactor metagenome</name>
    <dbReference type="NCBI Taxonomy" id="1076179"/>
    <lineage>
        <taxon>unclassified sequences</taxon>
        <taxon>metagenomes</taxon>
        <taxon>ecological metagenomes</taxon>
    </lineage>
</organism>
<dbReference type="SUPFAM" id="SSF50621">
    <property type="entry name" value="Alanine racemase C-terminal domain-like"/>
    <property type="match status" value="1"/>
</dbReference>
<dbReference type="Gene3D" id="2.40.37.10">
    <property type="entry name" value="Lyase, Ornithine Decarboxylase, Chain A, domain 1"/>
    <property type="match status" value="1"/>
</dbReference>
<dbReference type="EMBL" id="VSSQ01054271">
    <property type="protein sequence ID" value="MPN08243.1"/>
    <property type="molecule type" value="Genomic_DNA"/>
</dbReference>
<protein>
    <submittedName>
        <fullName evidence="5">Alanine racemase</fullName>
        <ecNumber evidence="5">5.1.1.1</ecNumber>
    </submittedName>
</protein>
<dbReference type="AlphaFoldDB" id="A0A645F6Y5"/>
<accession>A0A645F6Y5</accession>
<dbReference type="InterPro" id="IPR011079">
    <property type="entry name" value="Ala_racemase_C"/>
</dbReference>
<evidence type="ECO:0000313" key="5">
    <source>
        <dbReference type="EMBL" id="MPN08243.1"/>
    </source>
</evidence>
<dbReference type="Pfam" id="PF00842">
    <property type="entry name" value="Ala_racemase_C"/>
    <property type="match status" value="1"/>
</dbReference>
<evidence type="ECO:0000256" key="2">
    <source>
        <dbReference type="ARBA" id="ARBA00022898"/>
    </source>
</evidence>
<evidence type="ECO:0000259" key="4">
    <source>
        <dbReference type="SMART" id="SM01005"/>
    </source>
</evidence>
<dbReference type="GO" id="GO:0008784">
    <property type="term" value="F:alanine racemase activity"/>
    <property type="evidence" value="ECO:0007669"/>
    <property type="project" value="UniProtKB-EC"/>
</dbReference>
<proteinExistence type="predicted"/>
<comment type="cofactor">
    <cofactor evidence="1">
        <name>pyridoxal 5'-phosphate</name>
        <dbReference type="ChEBI" id="CHEBI:597326"/>
    </cofactor>
</comment>
<evidence type="ECO:0000256" key="3">
    <source>
        <dbReference type="ARBA" id="ARBA00023235"/>
    </source>
</evidence>
<dbReference type="EC" id="5.1.1.1" evidence="5"/>
<sequence length="61" mass="6564">MDQTLVDVTGIPEVEQGVIAVLIGKSGEKEITACDLAEQACTITNEILSRMGGRLDRMFVP</sequence>
<comment type="caution">
    <text evidence="5">The sequence shown here is derived from an EMBL/GenBank/DDBJ whole genome shotgun (WGS) entry which is preliminary data.</text>
</comment>